<dbReference type="EMBL" id="JFAX01000005">
    <property type="protein sequence ID" value="EXI68477.1"/>
    <property type="molecule type" value="Genomic_DNA"/>
</dbReference>
<feature type="region of interest" description="Disordered" evidence="1">
    <location>
        <begin position="96"/>
        <end position="132"/>
    </location>
</feature>
<evidence type="ECO:0000256" key="1">
    <source>
        <dbReference type="SAM" id="MobiDB-lite"/>
    </source>
</evidence>
<organism evidence="2 3">
    <name type="scientific">Candidatus Accumulibacter adjunctus</name>
    <dbReference type="NCBI Taxonomy" id="1454001"/>
    <lineage>
        <taxon>Bacteria</taxon>
        <taxon>Pseudomonadati</taxon>
        <taxon>Pseudomonadota</taxon>
        <taxon>Betaproteobacteria</taxon>
        <taxon>Candidatus Accumulibacter</taxon>
    </lineage>
</organism>
<reference evidence="2" key="1">
    <citation type="submission" date="2014-02" db="EMBL/GenBank/DDBJ databases">
        <title>Expanding our view of genomic diversity in Candidatus Accumulibacter clades.</title>
        <authorList>
            <person name="Skennerton C.T."/>
            <person name="Barr J.J."/>
            <person name="Slater F.R."/>
            <person name="Bond P.L."/>
            <person name="Tyson G.W."/>
        </authorList>
    </citation>
    <scope>NUCLEOTIDE SEQUENCE [LARGE SCALE GENOMIC DNA]</scope>
</reference>
<dbReference type="Proteomes" id="UP000020218">
    <property type="component" value="Unassembled WGS sequence"/>
</dbReference>
<sequence>MSVSAWLVTSLQLRPSGESLRHQIEVATTTPGRARSLTTARATNSPRRLKTRSSLPSAIARAAASAGLIRMLGDFSCARKRAELAKLVFRKLRAGGVSRASGKSCASGLRRHSRGSMKPGSGSSPRSASIWL</sequence>
<gene>
    <name evidence="2" type="ORF">AW08_01259</name>
</gene>
<dbReference type="AlphaFoldDB" id="A0A011NVA2"/>
<dbReference type="STRING" id="1454001.AW08_01259"/>
<feature type="region of interest" description="Disordered" evidence="1">
    <location>
        <begin position="33"/>
        <end position="54"/>
    </location>
</feature>
<protein>
    <submittedName>
        <fullName evidence="2">Uncharacterized protein</fullName>
    </submittedName>
</protein>
<evidence type="ECO:0000313" key="3">
    <source>
        <dbReference type="Proteomes" id="UP000020218"/>
    </source>
</evidence>
<name>A0A011NVA2_9PROT</name>
<proteinExistence type="predicted"/>
<evidence type="ECO:0000313" key="2">
    <source>
        <dbReference type="EMBL" id="EXI68477.1"/>
    </source>
</evidence>
<comment type="caution">
    <text evidence="2">The sequence shown here is derived from an EMBL/GenBank/DDBJ whole genome shotgun (WGS) entry which is preliminary data.</text>
</comment>
<keyword evidence="3" id="KW-1185">Reference proteome</keyword>
<feature type="compositionally biased region" description="Polar residues" evidence="1">
    <location>
        <begin position="121"/>
        <end position="132"/>
    </location>
</feature>
<accession>A0A011NVA2</accession>
<feature type="compositionally biased region" description="Polar residues" evidence="1">
    <location>
        <begin position="33"/>
        <end position="46"/>
    </location>
</feature>